<organism evidence="2 3">
    <name type="scientific">Paenibacillus selenitireducens</name>
    <dbReference type="NCBI Taxonomy" id="1324314"/>
    <lineage>
        <taxon>Bacteria</taxon>
        <taxon>Bacillati</taxon>
        <taxon>Bacillota</taxon>
        <taxon>Bacilli</taxon>
        <taxon>Bacillales</taxon>
        <taxon>Paenibacillaceae</taxon>
        <taxon>Paenibacillus</taxon>
    </lineage>
</organism>
<evidence type="ECO:0000313" key="2">
    <source>
        <dbReference type="EMBL" id="OPA78436.1"/>
    </source>
</evidence>
<proteinExistence type="predicted"/>
<keyword evidence="1" id="KW-1133">Transmembrane helix</keyword>
<feature type="transmembrane region" description="Helical" evidence="1">
    <location>
        <begin position="112"/>
        <end position="130"/>
    </location>
</feature>
<comment type="caution">
    <text evidence="2">The sequence shown here is derived from an EMBL/GenBank/DDBJ whole genome shotgun (WGS) entry which is preliminary data.</text>
</comment>
<feature type="transmembrane region" description="Helical" evidence="1">
    <location>
        <begin position="86"/>
        <end position="105"/>
    </location>
</feature>
<feature type="transmembrane region" description="Helical" evidence="1">
    <location>
        <begin position="33"/>
        <end position="52"/>
    </location>
</feature>
<dbReference type="EMBL" id="MSZX01000004">
    <property type="protein sequence ID" value="OPA78436.1"/>
    <property type="molecule type" value="Genomic_DNA"/>
</dbReference>
<keyword evidence="1" id="KW-0472">Membrane</keyword>
<dbReference type="AlphaFoldDB" id="A0A1T2XFH4"/>
<dbReference type="Proteomes" id="UP000190188">
    <property type="component" value="Unassembled WGS sequence"/>
</dbReference>
<feature type="transmembrane region" description="Helical" evidence="1">
    <location>
        <begin position="7"/>
        <end position="27"/>
    </location>
</feature>
<dbReference type="RefSeq" id="WP_078498718.1">
    <property type="nucleotide sequence ID" value="NZ_MSZX01000004.1"/>
</dbReference>
<dbReference type="OrthoDB" id="2695971at2"/>
<protein>
    <recommendedName>
        <fullName evidence="4">DUF5668 domain-containing protein</fullName>
    </recommendedName>
</protein>
<evidence type="ECO:0008006" key="4">
    <source>
        <dbReference type="Google" id="ProtNLM"/>
    </source>
</evidence>
<evidence type="ECO:0000256" key="1">
    <source>
        <dbReference type="SAM" id="Phobius"/>
    </source>
</evidence>
<sequence>MTNKQQGLGIWIVIAGVVILLGKLGVFSFIGSVFWPLFILIPGIVLQFLYFSRVLSAGILIPAGILTTYGLIFLICNIFGWGSMKYLWPLFIFGVAVGLYEYYVFSMDRPRPAYVASLILTIVSIVFLAVTLLWTIGIYFIALGLIIVGLVLVFGGRKRYW</sequence>
<gene>
    <name evidence="2" type="ORF">BVG16_11195</name>
</gene>
<accession>A0A1T2XFH4</accession>
<feature type="transmembrane region" description="Helical" evidence="1">
    <location>
        <begin position="59"/>
        <end position="80"/>
    </location>
</feature>
<evidence type="ECO:0000313" key="3">
    <source>
        <dbReference type="Proteomes" id="UP000190188"/>
    </source>
</evidence>
<keyword evidence="1" id="KW-0812">Transmembrane</keyword>
<keyword evidence="3" id="KW-1185">Reference proteome</keyword>
<feature type="transmembrane region" description="Helical" evidence="1">
    <location>
        <begin position="136"/>
        <end position="155"/>
    </location>
</feature>
<name>A0A1T2XFH4_9BACL</name>
<dbReference type="STRING" id="1324314.BVG16_11195"/>
<reference evidence="2 3" key="1">
    <citation type="submission" date="2017-01" db="EMBL/GenBank/DDBJ databases">
        <title>Genome analysis of Paenibacillus selenitrireducens ES3-24.</title>
        <authorList>
            <person name="Xu D."/>
            <person name="Yao R."/>
            <person name="Zheng S."/>
        </authorList>
    </citation>
    <scope>NUCLEOTIDE SEQUENCE [LARGE SCALE GENOMIC DNA]</scope>
    <source>
        <strain evidence="2 3">ES3-24</strain>
    </source>
</reference>